<dbReference type="RefSeq" id="WP_377765614.1">
    <property type="nucleotide sequence ID" value="NZ_JBHULB010000006.1"/>
</dbReference>
<feature type="transmembrane region" description="Helical" evidence="1">
    <location>
        <begin position="73"/>
        <end position="91"/>
    </location>
</feature>
<comment type="caution">
    <text evidence="2">The sequence shown here is derived from an EMBL/GenBank/DDBJ whole genome shotgun (WGS) entry which is preliminary data.</text>
</comment>
<dbReference type="Pfam" id="PF07099">
    <property type="entry name" value="DUF1361"/>
    <property type="match status" value="1"/>
</dbReference>
<feature type="transmembrane region" description="Helical" evidence="1">
    <location>
        <begin position="14"/>
        <end position="32"/>
    </location>
</feature>
<dbReference type="InterPro" id="IPR009793">
    <property type="entry name" value="DUF1361"/>
</dbReference>
<dbReference type="Proteomes" id="UP001597526">
    <property type="component" value="Unassembled WGS sequence"/>
</dbReference>
<keyword evidence="1" id="KW-1133">Transmembrane helix</keyword>
<feature type="transmembrane region" description="Helical" evidence="1">
    <location>
        <begin position="38"/>
        <end position="61"/>
    </location>
</feature>
<protein>
    <submittedName>
        <fullName evidence="2">DUF1361 domain-containing protein</fullName>
    </submittedName>
</protein>
<name>A0ABW5MUZ5_9FLAO</name>
<organism evidence="2 3">
    <name type="scientific">Croceitalea marina</name>
    <dbReference type="NCBI Taxonomy" id="1775166"/>
    <lineage>
        <taxon>Bacteria</taxon>
        <taxon>Pseudomonadati</taxon>
        <taxon>Bacteroidota</taxon>
        <taxon>Flavobacteriia</taxon>
        <taxon>Flavobacteriales</taxon>
        <taxon>Flavobacteriaceae</taxon>
        <taxon>Croceitalea</taxon>
    </lineage>
</organism>
<evidence type="ECO:0000256" key="1">
    <source>
        <dbReference type="SAM" id="Phobius"/>
    </source>
</evidence>
<feature type="transmembrane region" description="Helical" evidence="1">
    <location>
        <begin position="103"/>
        <end position="125"/>
    </location>
</feature>
<keyword evidence="1" id="KW-0472">Membrane</keyword>
<keyword evidence="1" id="KW-0812">Transmembrane</keyword>
<proteinExistence type="predicted"/>
<sequence>MKLRELVNEKFKEISYLSAGVACSVLILILRIKLTQEFFLLFLGWNLLLALIPFIIALIIYKNPELMAKPWSKIGFTFLWLLFLPNAPYIITDFIHLQLSNPTFFLLDFLTIASFALTGFFSGIYSFKIMRELYSLNYAKKMINVYTVLIAFLCGFGVYLGRVIRLNSWDIFINPWKTFIQIMESTTQPLAWLVAIFFGTLMLTTLFRFKSIVNGLSNAK</sequence>
<reference evidence="3" key="1">
    <citation type="journal article" date="2019" name="Int. J. Syst. Evol. Microbiol.">
        <title>The Global Catalogue of Microorganisms (GCM) 10K type strain sequencing project: providing services to taxonomists for standard genome sequencing and annotation.</title>
        <authorList>
            <consortium name="The Broad Institute Genomics Platform"/>
            <consortium name="The Broad Institute Genome Sequencing Center for Infectious Disease"/>
            <person name="Wu L."/>
            <person name="Ma J."/>
        </authorList>
    </citation>
    <scope>NUCLEOTIDE SEQUENCE [LARGE SCALE GENOMIC DNA]</scope>
    <source>
        <strain evidence="3">KCTC 52368</strain>
    </source>
</reference>
<evidence type="ECO:0000313" key="2">
    <source>
        <dbReference type="EMBL" id="MFD2585998.1"/>
    </source>
</evidence>
<dbReference type="EMBL" id="JBHULB010000006">
    <property type="protein sequence ID" value="MFD2585998.1"/>
    <property type="molecule type" value="Genomic_DNA"/>
</dbReference>
<feature type="transmembrane region" description="Helical" evidence="1">
    <location>
        <begin position="145"/>
        <end position="164"/>
    </location>
</feature>
<gene>
    <name evidence="2" type="ORF">ACFSQJ_03600</name>
</gene>
<feature type="transmembrane region" description="Helical" evidence="1">
    <location>
        <begin position="190"/>
        <end position="209"/>
    </location>
</feature>
<evidence type="ECO:0000313" key="3">
    <source>
        <dbReference type="Proteomes" id="UP001597526"/>
    </source>
</evidence>
<accession>A0ABW5MUZ5</accession>
<keyword evidence="3" id="KW-1185">Reference proteome</keyword>